<dbReference type="AlphaFoldDB" id="A0AAW5MXR4"/>
<gene>
    <name evidence="1" type="ORF">NVV43_25495</name>
</gene>
<evidence type="ECO:0000313" key="2">
    <source>
        <dbReference type="Proteomes" id="UP001206878"/>
    </source>
</evidence>
<accession>A0AAW5MXR4</accession>
<organism evidence="1 2">
    <name type="scientific">Escherichia marmotae</name>
    <dbReference type="NCBI Taxonomy" id="1499973"/>
    <lineage>
        <taxon>Bacteria</taxon>
        <taxon>Pseudomonadati</taxon>
        <taxon>Pseudomonadota</taxon>
        <taxon>Gammaproteobacteria</taxon>
        <taxon>Enterobacterales</taxon>
        <taxon>Enterobacteriaceae</taxon>
        <taxon>Escherichia</taxon>
    </lineage>
</organism>
<feature type="non-terminal residue" evidence="1">
    <location>
        <position position="1"/>
    </location>
</feature>
<name>A0AAW5MXR4_9ESCH</name>
<reference evidence="1" key="1">
    <citation type="submission" date="2022-07" db="EMBL/GenBank/DDBJ databases">
        <title>Diversity of ethanolamine utilization by human commensal Escherichia coli.</title>
        <authorList>
            <person name="Jubelin G."/>
        </authorList>
    </citation>
    <scope>NUCLEOTIDE SEQUENCE</scope>
    <source>
        <strain evidence="1">S1</strain>
    </source>
</reference>
<comment type="caution">
    <text evidence="1">The sequence shown here is derived from an EMBL/GenBank/DDBJ whole genome shotgun (WGS) entry which is preliminary data.</text>
</comment>
<proteinExistence type="predicted"/>
<evidence type="ECO:0000313" key="1">
    <source>
        <dbReference type="EMBL" id="MCR6678861.1"/>
    </source>
</evidence>
<dbReference type="Proteomes" id="UP001206878">
    <property type="component" value="Unassembled WGS sequence"/>
</dbReference>
<protein>
    <submittedName>
        <fullName evidence="1">Uncharacterized protein</fullName>
    </submittedName>
</protein>
<dbReference type="EMBL" id="JANPXH010000519">
    <property type="protein sequence ID" value="MCR6678861.1"/>
    <property type="molecule type" value="Genomic_DNA"/>
</dbReference>
<sequence>EDLNLANDILNQTKADADRLDDLIENLNSSCAEWHFFMENFCIRRIANSKKMGNDLRRQSEEA</sequence>